<feature type="domain" description="PGG" evidence="5">
    <location>
        <begin position="564"/>
        <end position="673"/>
    </location>
</feature>
<evidence type="ECO:0000256" key="2">
    <source>
        <dbReference type="PROSITE-ProRule" id="PRU00023"/>
    </source>
</evidence>
<sequence>MCKINSFDSGIYHSMCDCAMSEKKNYLPFPELIVKAQKTAIAKDWESFKGIFRTNKKLLFEPFDLSGNTPIHVVARSGNEQLLKELLVMSKSENEDPLRKPNFEKNTILHEVVLLDDPKMVDVIMNFDKNMPYNNKESLLDLRNKSHETPAFKAAEFGKLRVLNHLHANYTIKSEHLTYSQFRGNRRPILHTCVLTFNFRTAIWLLEKFDKNLAQQKFERVDEEKNEEENTQKNEEENIKEENNEGVTCLKLLSNMSMAFKSTDTLKMGFTKTLIYKLLPEDGYESELEDGNSSVKVTRDEESNQSIDATKKIHKSKVGAVFSRVNYAFWKHAKGFGYICKIWDLKKKHKFAERLVELLLENENSWKECPSVPANEPVRIRYEFPSNVTKKKENLELKDRINRKKIIEDPKKHLDENTKAMWESPLFLAAATGIIEVVKLIVEKYPEAISHVNKDGLNILHVAVKHRKLNIYEYIEESPAFESLKPRITKTDKRTILHQAASMDYYREEALAGVAYQLQSELEWYKRVEETVPRHFLLHGDNDGLTAGDLLDIDHAMMHAEAKQWMKETAQSCSTVAVLIAGVVFAAAYAIPGGTEGGKPVLRNSSAFTIFTTMDVVALATSLGSVVMFLSILTSSFDLWDFHKSLPRKLRWGFIMLFFSLITTMLAFAATILLTIRMEGNKESTTLAYSLAFVVVSIFGLTQFPVEKMVRDQVQQCSKTWKSVKKWWLKSKNKNSFTLESVT</sequence>
<keyword evidence="4" id="KW-1133">Transmembrane helix</keyword>
<dbReference type="STRING" id="157652.A0A371EZX6"/>
<comment type="subcellular location">
    <subcellularLocation>
        <location evidence="1">Cell membrane</location>
        <topology evidence="1">Peripheral membrane protein</topology>
        <orientation evidence="1">Cytoplasmic side</orientation>
    </subcellularLocation>
</comment>
<feature type="repeat" description="ANK" evidence="2">
    <location>
        <begin position="66"/>
        <end position="87"/>
    </location>
</feature>
<accession>A0A371EZX6</accession>
<dbReference type="PANTHER" id="PTHR24177">
    <property type="entry name" value="CASKIN"/>
    <property type="match status" value="1"/>
</dbReference>
<dbReference type="PROSITE" id="PS50088">
    <property type="entry name" value="ANK_REPEAT"/>
    <property type="match status" value="1"/>
</dbReference>
<dbReference type="InterPro" id="IPR036770">
    <property type="entry name" value="Ankyrin_rpt-contain_sf"/>
</dbReference>
<dbReference type="GO" id="GO:0005886">
    <property type="term" value="C:plasma membrane"/>
    <property type="evidence" value="ECO:0007669"/>
    <property type="project" value="UniProtKB-SubCell"/>
</dbReference>
<feature type="transmembrane region" description="Helical" evidence="4">
    <location>
        <begin position="576"/>
        <end position="595"/>
    </location>
</feature>
<dbReference type="PANTHER" id="PTHR24177:SF215">
    <property type="entry name" value="PGG DOMAIN-CONTAINING PROTEIN"/>
    <property type="match status" value="1"/>
</dbReference>
<keyword evidence="2" id="KW-0040">ANK repeat</keyword>
<feature type="transmembrane region" description="Helical" evidence="4">
    <location>
        <begin position="686"/>
        <end position="706"/>
    </location>
</feature>
<feature type="non-terminal residue" evidence="6">
    <location>
        <position position="1"/>
    </location>
</feature>
<dbReference type="EMBL" id="QJKJ01011265">
    <property type="protein sequence ID" value="RDX71598.1"/>
    <property type="molecule type" value="Genomic_DNA"/>
</dbReference>
<feature type="transmembrane region" description="Helical" evidence="4">
    <location>
        <begin position="652"/>
        <end position="674"/>
    </location>
</feature>
<name>A0A371EZX6_MUCPR</name>
<dbReference type="Pfam" id="PF00023">
    <property type="entry name" value="Ank"/>
    <property type="match status" value="1"/>
</dbReference>
<dbReference type="InterPro" id="IPR026961">
    <property type="entry name" value="PGG_dom"/>
</dbReference>
<evidence type="ECO:0000256" key="1">
    <source>
        <dbReference type="ARBA" id="ARBA00004413"/>
    </source>
</evidence>
<dbReference type="AlphaFoldDB" id="A0A371EZX6"/>
<comment type="caution">
    <text evidence="6">The sequence shown here is derived from an EMBL/GenBank/DDBJ whole genome shotgun (WGS) entry which is preliminary data.</text>
</comment>
<organism evidence="6 7">
    <name type="scientific">Mucuna pruriens</name>
    <name type="common">Velvet bean</name>
    <name type="synonym">Dolichos pruriens</name>
    <dbReference type="NCBI Taxonomy" id="157652"/>
    <lineage>
        <taxon>Eukaryota</taxon>
        <taxon>Viridiplantae</taxon>
        <taxon>Streptophyta</taxon>
        <taxon>Embryophyta</taxon>
        <taxon>Tracheophyta</taxon>
        <taxon>Spermatophyta</taxon>
        <taxon>Magnoliopsida</taxon>
        <taxon>eudicotyledons</taxon>
        <taxon>Gunneridae</taxon>
        <taxon>Pentapetalae</taxon>
        <taxon>rosids</taxon>
        <taxon>fabids</taxon>
        <taxon>Fabales</taxon>
        <taxon>Fabaceae</taxon>
        <taxon>Papilionoideae</taxon>
        <taxon>50 kb inversion clade</taxon>
        <taxon>NPAAA clade</taxon>
        <taxon>indigoferoid/millettioid clade</taxon>
        <taxon>Phaseoleae</taxon>
        <taxon>Mucuna</taxon>
    </lineage>
</organism>
<reference evidence="6" key="1">
    <citation type="submission" date="2018-05" db="EMBL/GenBank/DDBJ databases">
        <title>Draft genome of Mucuna pruriens seed.</title>
        <authorList>
            <person name="Nnadi N.E."/>
            <person name="Vos R."/>
            <person name="Hasami M.H."/>
            <person name="Devisetty U.K."/>
            <person name="Aguiy J.C."/>
        </authorList>
    </citation>
    <scope>NUCLEOTIDE SEQUENCE [LARGE SCALE GENOMIC DNA]</scope>
    <source>
        <strain evidence="6">JCA_2017</strain>
    </source>
</reference>
<evidence type="ECO:0000259" key="5">
    <source>
        <dbReference type="Pfam" id="PF13962"/>
    </source>
</evidence>
<dbReference type="SUPFAM" id="SSF48403">
    <property type="entry name" value="Ankyrin repeat"/>
    <property type="match status" value="1"/>
</dbReference>
<evidence type="ECO:0000313" key="6">
    <source>
        <dbReference type="EMBL" id="RDX71598.1"/>
    </source>
</evidence>
<dbReference type="InterPro" id="IPR002110">
    <property type="entry name" value="Ankyrin_rpt"/>
</dbReference>
<dbReference type="Pfam" id="PF13962">
    <property type="entry name" value="PGG"/>
    <property type="match status" value="1"/>
</dbReference>
<dbReference type="PROSITE" id="PS50297">
    <property type="entry name" value="ANK_REP_REGION"/>
    <property type="match status" value="1"/>
</dbReference>
<keyword evidence="4" id="KW-0812">Transmembrane</keyword>
<keyword evidence="7" id="KW-1185">Reference proteome</keyword>
<evidence type="ECO:0000256" key="3">
    <source>
        <dbReference type="SAM" id="MobiDB-lite"/>
    </source>
</evidence>
<dbReference type="OrthoDB" id="1923662at2759"/>
<dbReference type="Proteomes" id="UP000257109">
    <property type="component" value="Unassembled WGS sequence"/>
</dbReference>
<dbReference type="SMART" id="SM00248">
    <property type="entry name" value="ANK"/>
    <property type="match status" value="6"/>
</dbReference>
<keyword evidence="4" id="KW-0472">Membrane</keyword>
<feature type="region of interest" description="Disordered" evidence="3">
    <location>
        <begin position="219"/>
        <end position="241"/>
    </location>
</feature>
<feature type="transmembrane region" description="Helical" evidence="4">
    <location>
        <begin position="607"/>
        <end position="632"/>
    </location>
</feature>
<feature type="non-terminal residue" evidence="6">
    <location>
        <position position="743"/>
    </location>
</feature>
<gene>
    <name evidence="6" type="ORF">CR513_49034</name>
</gene>
<evidence type="ECO:0000256" key="4">
    <source>
        <dbReference type="SAM" id="Phobius"/>
    </source>
</evidence>
<protein>
    <recommendedName>
        <fullName evidence="5">PGG domain-containing protein</fullName>
    </recommendedName>
</protein>
<evidence type="ECO:0000313" key="7">
    <source>
        <dbReference type="Proteomes" id="UP000257109"/>
    </source>
</evidence>
<dbReference type="Gene3D" id="1.25.40.20">
    <property type="entry name" value="Ankyrin repeat-containing domain"/>
    <property type="match status" value="2"/>
</dbReference>
<proteinExistence type="predicted"/>